<feature type="non-terminal residue" evidence="1">
    <location>
        <position position="1"/>
    </location>
</feature>
<accession>A0AAD7ZYE1</accession>
<comment type="caution">
    <text evidence="1">The sequence shown here is derived from an EMBL/GenBank/DDBJ whole genome shotgun (WGS) entry which is preliminary data.</text>
</comment>
<proteinExistence type="predicted"/>
<protein>
    <submittedName>
        <fullName evidence="1">Uncharacterized protein</fullName>
    </submittedName>
</protein>
<feature type="non-terminal residue" evidence="1">
    <location>
        <position position="66"/>
    </location>
</feature>
<evidence type="ECO:0000313" key="1">
    <source>
        <dbReference type="EMBL" id="KAJ9588951.1"/>
    </source>
</evidence>
<dbReference type="EMBL" id="JASPKZ010005293">
    <property type="protein sequence ID" value="KAJ9588951.1"/>
    <property type="molecule type" value="Genomic_DNA"/>
</dbReference>
<reference evidence="1" key="1">
    <citation type="journal article" date="2023" name="IScience">
        <title>Live-bearing cockroach genome reveals convergent evolutionary mechanisms linked to viviparity in insects and beyond.</title>
        <authorList>
            <person name="Fouks B."/>
            <person name="Harrison M.C."/>
            <person name="Mikhailova A.A."/>
            <person name="Marchal E."/>
            <person name="English S."/>
            <person name="Carruthers M."/>
            <person name="Jennings E.C."/>
            <person name="Chiamaka E.L."/>
            <person name="Frigard R.A."/>
            <person name="Pippel M."/>
            <person name="Attardo G.M."/>
            <person name="Benoit J.B."/>
            <person name="Bornberg-Bauer E."/>
            <person name="Tobe S.S."/>
        </authorList>
    </citation>
    <scope>NUCLEOTIDE SEQUENCE</scope>
    <source>
        <strain evidence="1">Stay&amp;Tobe</strain>
    </source>
</reference>
<sequence length="66" mass="7448">RLESVETLSDLMTPLLKIQPFPGSIPNSTDSHSNVTRNRSTIIPQFSAYYSPKDRDLDVSIREILS</sequence>
<dbReference type="AlphaFoldDB" id="A0AAD7ZYE1"/>
<name>A0AAD7ZYE1_DIPPU</name>
<evidence type="ECO:0000313" key="2">
    <source>
        <dbReference type="Proteomes" id="UP001233999"/>
    </source>
</evidence>
<dbReference type="Proteomes" id="UP001233999">
    <property type="component" value="Unassembled WGS sequence"/>
</dbReference>
<keyword evidence="2" id="KW-1185">Reference proteome</keyword>
<organism evidence="1 2">
    <name type="scientific">Diploptera punctata</name>
    <name type="common">Pacific beetle cockroach</name>
    <dbReference type="NCBI Taxonomy" id="6984"/>
    <lineage>
        <taxon>Eukaryota</taxon>
        <taxon>Metazoa</taxon>
        <taxon>Ecdysozoa</taxon>
        <taxon>Arthropoda</taxon>
        <taxon>Hexapoda</taxon>
        <taxon>Insecta</taxon>
        <taxon>Pterygota</taxon>
        <taxon>Neoptera</taxon>
        <taxon>Polyneoptera</taxon>
        <taxon>Dictyoptera</taxon>
        <taxon>Blattodea</taxon>
        <taxon>Blaberoidea</taxon>
        <taxon>Blaberidae</taxon>
        <taxon>Diplopterinae</taxon>
        <taxon>Diploptera</taxon>
    </lineage>
</organism>
<gene>
    <name evidence="1" type="ORF">L9F63_017746</name>
</gene>
<reference evidence="1" key="2">
    <citation type="submission" date="2023-05" db="EMBL/GenBank/DDBJ databases">
        <authorList>
            <person name="Fouks B."/>
        </authorList>
    </citation>
    <scope>NUCLEOTIDE SEQUENCE</scope>
    <source>
        <strain evidence="1">Stay&amp;Tobe</strain>
        <tissue evidence="1">Testes</tissue>
    </source>
</reference>